<evidence type="ECO:0008006" key="4">
    <source>
        <dbReference type="Google" id="ProtNLM"/>
    </source>
</evidence>
<organism evidence="2 3">
    <name type="scientific">Echinimonas agarilytica</name>
    <dbReference type="NCBI Taxonomy" id="1215918"/>
    <lineage>
        <taxon>Bacteria</taxon>
        <taxon>Pseudomonadati</taxon>
        <taxon>Pseudomonadota</taxon>
        <taxon>Gammaproteobacteria</taxon>
        <taxon>Alteromonadales</taxon>
        <taxon>Echinimonadaceae</taxon>
        <taxon>Echinimonas</taxon>
    </lineage>
</organism>
<name>A0AA41W7I0_9GAMM</name>
<evidence type="ECO:0000313" key="3">
    <source>
        <dbReference type="Proteomes" id="UP001165393"/>
    </source>
</evidence>
<comment type="caution">
    <text evidence="2">The sequence shown here is derived from an EMBL/GenBank/DDBJ whole genome shotgun (WGS) entry which is preliminary data.</text>
</comment>
<dbReference type="RefSeq" id="WP_251261596.1">
    <property type="nucleotide sequence ID" value="NZ_JAMQGP010000004.1"/>
</dbReference>
<feature type="chain" id="PRO_5041428015" description="DUF11 domain-containing protein" evidence="1">
    <location>
        <begin position="26"/>
        <end position="118"/>
    </location>
</feature>
<dbReference type="Proteomes" id="UP001165393">
    <property type="component" value="Unassembled WGS sequence"/>
</dbReference>
<evidence type="ECO:0000256" key="1">
    <source>
        <dbReference type="SAM" id="SignalP"/>
    </source>
</evidence>
<gene>
    <name evidence="2" type="ORF">NAF29_10915</name>
</gene>
<dbReference type="PROSITE" id="PS51257">
    <property type="entry name" value="PROKAR_LIPOPROTEIN"/>
    <property type="match status" value="1"/>
</dbReference>
<evidence type="ECO:0000313" key="2">
    <source>
        <dbReference type="EMBL" id="MCM2680176.1"/>
    </source>
</evidence>
<reference evidence="2 3" key="1">
    <citation type="journal article" date="2013" name="Antonie Van Leeuwenhoek">
        <title>Echinimonas agarilytica gen. nov., sp. nov., a new gammaproteobacterium isolated from the sea urchin Strongylocentrotus intermedius.</title>
        <authorList>
            <person name="Nedashkovskaya O.I."/>
            <person name="Stenkova A.M."/>
            <person name="Zhukova N.V."/>
            <person name="Van Trappen S."/>
            <person name="Lee J.S."/>
            <person name="Kim S.B."/>
        </authorList>
    </citation>
    <scope>NUCLEOTIDE SEQUENCE [LARGE SCALE GENOMIC DNA]</scope>
    <source>
        <strain evidence="2 3">KMM 6351</strain>
    </source>
</reference>
<keyword evidence="1" id="KW-0732">Signal</keyword>
<keyword evidence="3" id="KW-1185">Reference proteome</keyword>
<proteinExistence type="predicted"/>
<feature type="signal peptide" evidence="1">
    <location>
        <begin position="1"/>
        <end position="25"/>
    </location>
</feature>
<accession>A0AA41W7I0</accession>
<dbReference type="AlphaFoldDB" id="A0AA41W7I0"/>
<sequence>MNIVKSTLSALAAVGCAVLSTSSIASSVSITYEVTDKREGEVSFILHAENISTQAISDVTLSPTDEPLDQLYFGDLSPGQTGSQPFSVQWAEGQEPPVLVWQASYIDHSGTAMSERTD</sequence>
<protein>
    <recommendedName>
        <fullName evidence="4">DUF11 domain-containing protein</fullName>
    </recommendedName>
</protein>
<dbReference type="EMBL" id="JAMQGP010000004">
    <property type="protein sequence ID" value="MCM2680176.1"/>
    <property type="molecule type" value="Genomic_DNA"/>
</dbReference>